<name>A0A6A5X353_9PLEO</name>
<dbReference type="Pfam" id="PF00732">
    <property type="entry name" value="GMC_oxred_N"/>
    <property type="match status" value="1"/>
</dbReference>
<dbReference type="GO" id="GO:0016614">
    <property type="term" value="F:oxidoreductase activity, acting on CH-OH group of donors"/>
    <property type="evidence" value="ECO:0007669"/>
    <property type="project" value="InterPro"/>
</dbReference>
<dbReference type="SUPFAM" id="SSF51905">
    <property type="entry name" value="FAD/NAD(P)-binding domain"/>
    <property type="match status" value="1"/>
</dbReference>
<keyword evidence="2" id="KW-0285">Flavoprotein</keyword>
<dbReference type="Gene3D" id="3.30.560.10">
    <property type="entry name" value="Glucose Oxidase, domain 3"/>
    <property type="match status" value="1"/>
</dbReference>
<evidence type="ECO:0000259" key="3">
    <source>
        <dbReference type="PROSITE" id="PS00623"/>
    </source>
</evidence>
<evidence type="ECO:0000256" key="1">
    <source>
        <dbReference type="ARBA" id="ARBA00010790"/>
    </source>
</evidence>
<dbReference type="PANTHER" id="PTHR11552:SF210">
    <property type="entry name" value="GLUCOSE-METHANOL-CHOLINE OXIDOREDUCTASE N-TERMINAL DOMAIN-CONTAINING PROTEIN-RELATED"/>
    <property type="match status" value="1"/>
</dbReference>
<dbReference type="Proteomes" id="UP000799779">
    <property type="component" value="Unassembled WGS sequence"/>
</dbReference>
<comment type="similarity">
    <text evidence="1 2">Belongs to the GMC oxidoreductase family.</text>
</comment>
<dbReference type="PROSITE" id="PS00623">
    <property type="entry name" value="GMC_OXRED_1"/>
    <property type="match status" value="1"/>
</dbReference>
<evidence type="ECO:0000256" key="2">
    <source>
        <dbReference type="RuleBase" id="RU003968"/>
    </source>
</evidence>
<dbReference type="OrthoDB" id="269227at2759"/>
<keyword evidence="2" id="KW-0274">FAD</keyword>
<reference evidence="4" key="1">
    <citation type="journal article" date="2020" name="Stud. Mycol.">
        <title>101 Dothideomycetes genomes: a test case for predicting lifestyles and emergence of pathogens.</title>
        <authorList>
            <person name="Haridas S."/>
            <person name="Albert R."/>
            <person name="Binder M."/>
            <person name="Bloem J."/>
            <person name="Labutti K."/>
            <person name="Salamov A."/>
            <person name="Andreopoulos B."/>
            <person name="Baker S."/>
            <person name="Barry K."/>
            <person name="Bills G."/>
            <person name="Bluhm B."/>
            <person name="Cannon C."/>
            <person name="Castanera R."/>
            <person name="Culley D."/>
            <person name="Daum C."/>
            <person name="Ezra D."/>
            <person name="Gonzalez J."/>
            <person name="Henrissat B."/>
            <person name="Kuo A."/>
            <person name="Liang C."/>
            <person name="Lipzen A."/>
            <person name="Lutzoni F."/>
            <person name="Magnuson J."/>
            <person name="Mondo S."/>
            <person name="Nolan M."/>
            <person name="Ohm R."/>
            <person name="Pangilinan J."/>
            <person name="Park H.-J."/>
            <person name="Ramirez L."/>
            <person name="Alfaro M."/>
            <person name="Sun H."/>
            <person name="Tritt A."/>
            <person name="Yoshinaga Y."/>
            <person name="Zwiers L.-H."/>
            <person name="Turgeon B."/>
            <person name="Goodwin S."/>
            <person name="Spatafora J."/>
            <person name="Crous P."/>
            <person name="Grigoriev I."/>
        </authorList>
    </citation>
    <scope>NUCLEOTIDE SEQUENCE</scope>
    <source>
        <strain evidence="4">CBS 123094</strain>
    </source>
</reference>
<keyword evidence="5" id="KW-1185">Reference proteome</keyword>
<dbReference type="InterPro" id="IPR036188">
    <property type="entry name" value="FAD/NAD-bd_sf"/>
</dbReference>
<feature type="domain" description="Glucose-methanol-choline oxidoreductase N-terminal" evidence="3">
    <location>
        <begin position="86"/>
        <end position="109"/>
    </location>
</feature>
<dbReference type="AlphaFoldDB" id="A0A6A5X353"/>
<evidence type="ECO:0000313" key="4">
    <source>
        <dbReference type="EMBL" id="KAF2007337.1"/>
    </source>
</evidence>
<dbReference type="InterPro" id="IPR000172">
    <property type="entry name" value="GMC_OxRdtase_N"/>
</dbReference>
<organism evidence="4 5">
    <name type="scientific">Amniculicola lignicola CBS 123094</name>
    <dbReference type="NCBI Taxonomy" id="1392246"/>
    <lineage>
        <taxon>Eukaryota</taxon>
        <taxon>Fungi</taxon>
        <taxon>Dikarya</taxon>
        <taxon>Ascomycota</taxon>
        <taxon>Pezizomycotina</taxon>
        <taxon>Dothideomycetes</taxon>
        <taxon>Pleosporomycetidae</taxon>
        <taxon>Pleosporales</taxon>
        <taxon>Amniculicolaceae</taxon>
        <taxon>Amniculicola</taxon>
    </lineage>
</organism>
<dbReference type="GO" id="GO:0050660">
    <property type="term" value="F:flavin adenine dinucleotide binding"/>
    <property type="evidence" value="ECO:0007669"/>
    <property type="project" value="InterPro"/>
</dbReference>
<dbReference type="EMBL" id="ML977557">
    <property type="protein sequence ID" value="KAF2007337.1"/>
    <property type="molecule type" value="Genomic_DNA"/>
</dbReference>
<dbReference type="PANTHER" id="PTHR11552">
    <property type="entry name" value="GLUCOSE-METHANOL-CHOLINE GMC OXIDOREDUCTASE"/>
    <property type="match status" value="1"/>
</dbReference>
<sequence>MSAEEFAQKSFDYVICGGGTAGLVLAARLSEDPAVTVAVLEAGINRMGDVLIDGPNLFLQLFDKDDYDWRFMTKGTEGRRHGWVRGKVLGGSSAVNFNMFSMASRQDLNNWEELGNKGWGFDGMLPY</sequence>
<evidence type="ECO:0000313" key="5">
    <source>
        <dbReference type="Proteomes" id="UP000799779"/>
    </source>
</evidence>
<gene>
    <name evidence="4" type="ORF">P154DRAFT_569226</name>
</gene>
<dbReference type="InterPro" id="IPR012132">
    <property type="entry name" value="GMC_OxRdtase"/>
</dbReference>
<dbReference type="Gene3D" id="3.50.50.60">
    <property type="entry name" value="FAD/NAD(P)-binding domain"/>
    <property type="match status" value="1"/>
</dbReference>
<accession>A0A6A5X353</accession>
<protein>
    <submittedName>
        <fullName evidence="4">GMC oxidoreductase</fullName>
    </submittedName>
</protein>
<proteinExistence type="inferred from homology"/>